<dbReference type="InterPro" id="IPR036390">
    <property type="entry name" value="WH_DNA-bd_sf"/>
</dbReference>
<dbReference type="PROSITE" id="PS51078">
    <property type="entry name" value="ICLR_ED"/>
    <property type="match status" value="1"/>
</dbReference>
<dbReference type="GO" id="GO:0045892">
    <property type="term" value="P:negative regulation of DNA-templated transcription"/>
    <property type="evidence" value="ECO:0007669"/>
    <property type="project" value="TreeGrafter"/>
</dbReference>
<dbReference type="GO" id="GO:0003677">
    <property type="term" value="F:DNA binding"/>
    <property type="evidence" value="ECO:0007669"/>
    <property type="project" value="UniProtKB-KW"/>
</dbReference>
<dbReference type="PANTHER" id="PTHR30136">
    <property type="entry name" value="HELIX-TURN-HELIX TRANSCRIPTIONAL REGULATOR, ICLR FAMILY"/>
    <property type="match status" value="1"/>
</dbReference>
<reference evidence="7" key="1">
    <citation type="submission" date="2016-10" db="EMBL/GenBank/DDBJ databases">
        <authorList>
            <person name="Varghese N."/>
            <person name="Submissions S."/>
        </authorList>
    </citation>
    <scope>NUCLEOTIDE SEQUENCE [LARGE SCALE GENOMIC DNA]</scope>
    <source>
        <strain evidence="7">DSM 45237</strain>
    </source>
</reference>
<dbReference type="Proteomes" id="UP000181980">
    <property type="component" value="Unassembled WGS sequence"/>
</dbReference>
<evidence type="ECO:0000259" key="4">
    <source>
        <dbReference type="PROSITE" id="PS51077"/>
    </source>
</evidence>
<evidence type="ECO:0000313" key="7">
    <source>
        <dbReference type="Proteomes" id="UP000181980"/>
    </source>
</evidence>
<evidence type="ECO:0000256" key="1">
    <source>
        <dbReference type="ARBA" id="ARBA00023015"/>
    </source>
</evidence>
<evidence type="ECO:0000256" key="3">
    <source>
        <dbReference type="ARBA" id="ARBA00023163"/>
    </source>
</evidence>
<dbReference type="STRING" id="561176.SAMN04488561_6891"/>
<keyword evidence="1" id="KW-0805">Transcription regulation</keyword>
<evidence type="ECO:0000313" key="6">
    <source>
        <dbReference type="EMBL" id="SEF18820.1"/>
    </source>
</evidence>
<dbReference type="Gene3D" id="3.30.450.40">
    <property type="match status" value="1"/>
</dbReference>
<dbReference type="InterPro" id="IPR005471">
    <property type="entry name" value="Tscrpt_reg_IclR_N"/>
</dbReference>
<evidence type="ECO:0000256" key="2">
    <source>
        <dbReference type="ARBA" id="ARBA00023125"/>
    </source>
</evidence>
<dbReference type="InterPro" id="IPR014757">
    <property type="entry name" value="Tscrpt_reg_IclR_C"/>
</dbReference>
<dbReference type="GO" id="GO:0003700">
    <property type="term" value="F:DNA-binding transcription factor activity"/>
    <property type="evidence" value="ECO:0007669"/>
    <property type="project" value="TreeGrafter"/>
</dbReference>
<dbReference type="Pfam" id="PF09339">
    <property type="entry name" value="HTH_IclR"/>
    <property type="match status" value="1"/>
</dbReference>
<dbReference type="OrthoDB" id="4068713at2"/>
<feature type="domain" description="IclR-ED" evidence="5">
    <location>
        <begin position="74"/>
        <end position="258"/>
    </location>
</feature>
<dbReference type="AlphaFoldDB" id="A0A1H5PY87"/>
<keyword evidence="7" id="KW-1185">Reference proteome</keyword>
<dbReference type="SMART" id="SM00346">
    <property type="entry name" value="HTH_ICLR"/>
    <property type="match status" value="1"/>
</dbReference>
<proteinExistence type="predicted"/>
<gene>
    <name evidence="6" type="ORF">SAMN04488561_6891</name>
</gene>
<dbReference type="EMBL" id="FNUC01000004">
    <property type="protein sequence ID" value="SEF18820.1"/>
    <property type="molecule type" value="Genomic_DNA"/>
</dbReference>
<dbReference type="InterPro" id="IPR029016">
    <property type="entry name" value="GAF-like_dom_sf"/>
</dbReference>
<sequence length="267" mass="29166">MGRMAEPTQNVKSAQRTLEVLELVARFPDGLTFVDLVEKLPYPKSSLHGLLQTIVAMHWLTFDPRERTYLIGVRPWEVGQAFSRHRDLTVHARRALREASRQLDETVQLGVLDDFDVIYIDKVEGTRMLRLVSHVGSRLPAYVTGIGKALLSGLPAEVVSAHYAGRELTRYTPKTITSGDEVITVIDQVRELGYATDDGEHTSGVSCVAAPVRTGDGVVAAISCPVPSARIDSGEVEVPHLIETIKASAAAVAHALEAPGEINRDER</sequence>
<accession>A0A1H5PY87</accession>
<dbReference type="SUPFAM" id="SSF55781">
    <property type="entry name" value="GAF domain-like"/>
    <property type="match status" value="1"/>
</dbReference>
<dbReference type="Pfam" id="PF01614">
    <property type="entry name" value="IclR_C"/>
    <property type="match status" value="1"/>
</dbReference>
<dbReference type="Gene3D" id="1.10.10.10">
    <property type="entry name" value="Winged helix-like DNA-binding domain superfamily/Winged helix DNA-binding domain"/>
    <property type="match status" value="1"/>
</dbReference>
<organism evidence="6 7">
    <name type="scientific">Jiangella alba</name>
    <dbReference type="NCBI Taxonomy" id="561176"/>
    <lineage>
        <taxon>Bacteria</taxon>
        <taxon>Bacillati</taxon>
        <taxon>Actinomycetota</taxon>
        <taxon>Actinomycetes</taxon>
        <taxon>Jiangellales</taxon>
        <taxon>Jiangellaceae</taxon>
        <taxon>Jiangella</taxon>
    </lineage>
</organism>
<evidence type="ECO:0000259" key="5">
    <source>
        <dbReference type="PROSITE" id="PS51078"/>
    </source>
</evidence>
<dbReference type="InterPro" id="IPR036388">
    <property type="entry name" value="WH-like_DNA-bd_sf"/>
</dbReference>
<keyword evidence="3" id="KW-0804">Transcription</keyword>
<protein>
    <submittedName>
        <fullName evidence="6">DNA-binding transcriptional regulator, IclR family</fullName>
    </submittedName>
</protein>
<dbReference type="PANTHER" id="PTHR30136:SF24">
    <property type="entry name" value="HTH-TYPE TRANSCRIPTIONAL REPRESSOR ALLR"/>
    <property type="match status" value="1"/>
</dbReference>
<keyword evidence="2 6" id="KW-0238">DNA-binding</keyword>
<dbReference type="PROSITE" id="PS51077">
    <property type="entry name" value="HTH_ICLR"/>
    <property type="match status" value="1"/>
</dbReference>
<feature type="domain" description="HTH iclR-type" evidence="4">
    <location>
        <begin position="11"/>
        <end position="73"/>
    </location>
</feature>
<name>A0A1H5PY87_9ACTN</name>
<dbReference type="SUPFAM" id="SSF46785">
    <property type="entry name" value="Winged helix' DNA-binding domain"/>
    <property type="match status" value="1"/>
</dbReference>
<dbReference type="InterPro" id="IPR050707">
    <property type="entry name" value="HTH_MetabolicPath_Reg"/>
</dbReference>